<evidence type="ECO:0000256" key="1">
    <source>
        <dbReference type="SAM" id="MobiDB-lite"/>
    </source>
</evidence>
<name>A0ABY6RTF5_PODCO</name>
<feature type="compositionally biased region" description="Basic residues" evidence="1">
    <location>
        <begin position="26"/>
        <end position="35"/>
    </location>
</feature>
<protein>
    <submittedName>
        <fullName evidence="2">Uncharacterized protein</fullName>
    </submittedName>
</protein>
<gene>
    <name evidence="2" type="ORF">PODCO_101825</name>
</gene>
<evidence type="ECO:0000313" key="3">
    <source>
        <dbReference type="Proteomes" id="UP000280685"/>
    </source>
</evidence>
<sequence>MAGELGRGHRALNLCETPPSGSSRFPRQRQRGRMR</sequence>
<dbReference type="EMBL" id="LR026964">
    <property type="protein sequence ID" value="VBB71500.1"/>
    <property type="molecule type" value="Genomic_DNA"/>
</dbReference>
<reference evidence="2" key="1">
    <citation type="submission" date="2018-02" db="EMBL/GenBank/DDBJ databases">
        <authorList>
            <person name="Silar P."/>
        </authorList>
    </citation>
    <scope>NUCLEOTIDE SEQUENCE [LARGE SCALE GENOMIC DNA]</scope>
    <source>
        <strain evidence="2">T</strain>
    </source>
</reference>
<keyword evidence="3" id="KW-1185">Reference proteome</keyword>
<proteinExistence type="predicted"/>
<evidence type="ECO:0000313" key="2">
    <source>
        <dbReference type="EMBL" id="VBB71500.1"/>
    </source>
</evidence>
<organism evidence="2 3">
    <name type="scientific">Podospora comata</name>
    <dbReference type="NCBI Taxonomy" id="48703"/>
    <lineage>
        <taxon>Eukaryota</taxon>
        <taxon>Fungi</taxon>
        <taxon>Dikarya</taxon>
        <taxon>Ascomycota</taxon>
        <taxon>Pezizomycotina</taxon>
        <taxon>Sordariomycetes</taxon>
        <taxon>Sordariomycetidae</taxon>
        <taxon>Sordariales</taxon>
        <taxon>Podosporaceae</taxon>
        <taxon>Podospora</taxon>
    </lineage>
</organism>
<dbReference type="Proteomes" id="UP000280685">
    <property type="component" value="Chromosome 1"/>
</dbReference>
<feature type="region of interest" description="Disordered" evidence="1">
    <location>
        <begin position="1"/>
        <end position="35"/>
    </location>
</feature>
<accession>A0ABY6RTF5</accession>